<evidence type="ECO:0000256" key="1">
    <source>
        <dbReference type="SAM" id="SignalP"/>
    </source>
</evidence>
<dbReference type="RefSeq" id="WP_130306079.1">
    <property type="nucleotide sequence ID" value="NZ_SHKN01000001.1"/>
</dbReference>
<gene>
    <name evidence="2" type="ORF">EV201_0805</name>
</gene>
<feature type="signal peptide" evidence="1">
    <location>
        <begin position="1"/>
        <end position="23"/>
    </location>
</feature>
<comment type="caution">
    <text evidence="2">The sequence shown here is derived from an EMBL/GenBank/DDBJ whole genome shotgun (WGS) entry which is preliminary data.</text>
</comment>
<name>A0A4Q7VJ16_9BACT</name>
<dbReference type="Proteomes" id="UP000293562">
    <property type="component" value="Unassembled WGS sequence"/>
</dbReference>
<feature type="chain" id="PRO_5020506349" description="Outer membrane lipoprotein-sorting protein" evidence="1">
    <location>
        <begin position="24"/>
        <end position="387"/>
    </location>
</feature>
<evidence type="ECO:0000313" key="2">
    <source>
        <dbReference type="EMBL" id="RZT96171.1"/>
    </source>
</evidence>
<sequence>MNKKIYQLVLVCLSLCLPSLLVAENVETIIAKHIKAHGGLEKWNQVETMKISGRFTAFSIEKEYMAWKTRSGQYYADFQLGQHRVIEAFDGKNGWTIDPWQEIAYARRINSGEENVFAQKAEFTTPFFNYKEKGHQVEFIGKEKLEGLDVFVLKLIRSNGKIEKWYLDANSYLEYKCESKWVDFAFEMPSETFFDDFRTVDGLVMPFFIERTFWQRDRVLQIEKVEINPGFDQNWLIMPKREEIKKLAFMQGKWNVKIEALTRRGTWRPMGQTRSVIDFSDTNILQEKIKLEPDLPRNMTINYTYNEAKGKYRISALDDLSSTFEVFEGDFSGQDFVFDNSVEKEETYTQFSIGDRTDKRFILTKKISHDQGKTWQPNSRYTYTRSE</sequence>
<reference evidence="2 3" key="1">
    <citation type="submission" date="2019-02" db="EMBL/GenBank/DDBJ databases">
        <title>Genomic Encyclopedia of Type Strains, Phase IV (KMG-IV): sequencing the most valuable type-strain genomes for metagenomic binning, comparative biology and taxonomic classification.</title>
        <authorList>
            <person name="Goeker M."/>
        </authorList>
    </citation>
    <scope>NUCLEOTIDE SEQUENCE [LARGE SCALE GENOMIC DNA]</scope>
    <source>
        <strain evidence="2 3">DSM 28825</strain>
    </source>
</reference>
<keyword evidence="1" id="KW-0732">Signal</keyword>
<accession>A0A4Q7VJ16</accession>
<dbReference type="EMBL" id="SHKN01000001">
    <property type="protein sequence ID" value="RZT96171.1"/>
    <property type="molecule type" value="Genomic_DNA"/>
</dbReference>
<evidence type="ECO:0000313" key="3">
    <source>
        <dbReference type="Proteomes" id="UP000293562"/>
    </source>
</evidence>
<protein>
    <recommendedName>
        <fullName evidence="4">Outer membrane lipoprotein-sorting protein</fullName>
    </recommendedName>
</protein>
<evidence type="ECO:0008006" key="4">
    <source>
        <dbReference type="Google" id="ProtNLM"/>
    </source>
</evidence>
<proteinExistence type="predicted"/>
<dbReference type="AlphaFoldDB" id="A0A4Q7VJ16"/>
<dbReference type="OrthoDB" id="128937at2"/>
<keyword evidence="3" id="KW-1185">Reference proteome</keyword>
<organism evidence="2 3">
    <name type="scientific">Ancylomarina subtilis</name>
    <dbReference type="NCBI Taxonomy" id="1639035"/>
    <lineage>
        <taxon>Bacteria</taxon>
        <taxon>Pseudomonadati</taxon>
        <taxon>Bacteroidota</taxon>
        <taxon>Bacteroidia</taxon>
        <taxon>Marinilabiliales</taxon>
        <taxon>Marinifilaceae</taxon>
        <taxon>Ancylomarina</taxon>
    </lineage>
</organism>